<keyword evidence="2" id="KW-1133">Transmembrane helix</keyword>
<dbReference type="Pfam" id="PF24841">
    <property type="entry name" value="DUF7719"/>
    <property type="match status" value="1"/>
</dbReference>
<dbReference type="PANTHER" id="PTHR37846">
    <property type="entry name" value="YALI0B21296P"/>
    <property type="match status" value="1"/>
</dbReference>
<evidence type="ECO:0000259" key="3">
    <source>
        <dbReference type="Pfam" id="PF24841"/>
    </source>
</evidence>
<organism evidence="4 5">
    <name type="scientific">Apiospora marii</name>
    <dbReference type="NCBI Taxonomy" id="335849"/>
    <lineage>
        <taxon>Eukaryota</taxon>
        <taxon>Fungi</taxon>
        <taxon>Dikarya</taxon>
        <taxon>Ascomycota</taxon>
        <taxon>Pezizomycotina</taxon>
        <taxon>Sordariomycetes</taxon>
        <taxon>Xylariomycetidae</taxon>
        <taxon>Amphisphaeriales</taxon>
        <taxon>Apiosporaceae</taxon>
        <taxon>Apiospora</taxon>
    </lineage>
</organism>
<keyword evidence="5" id="KW-1185">Reference proteome</keyword>
<feature type="region of interest" description="Disordered" evidence="1">
    <location>
        <begin position="1"/>
        <end position="30"/>
    </location>
</feature>
<feature type="transmembrane region" description="Helical" evidence="2">
    <location>
        <begin position="162"/>
        <end position="189"/>
    </location>
</feature>
<evidence type="ECO:0000256" key="1">
    <source>
        <dbReference type="SAM" id="MobiDB-lite"/>
    </source>
</evidence>
<comment type="caution">
    <text evidence="4">The sequence shown here is derived from an EMBL/GenBank/DDBJ whole genome shotgun (WGS) entry which is preliminary data.</text>
</comment>
<evidence type="ECO:0000313" key="5">
    <source>
        <dbReference type="Proteomes" id="UP001396898"/>
    </source>
</evidence>
<dbReference type="EMBL" id="JAQQWI010000011">
    <property type="protein sequence ID" value="KAK8017274.1"/>
    <property type="molecule type" value="Genomic_DNA"/>
</dbReference>
<proteinExistence type="predicted"/>
<dbReference type="InterPro" id="IPR056136">
    <property type="entry name" value="DUF7719"/>
</dbReference>
<reference evidence="4 5" key="1">
    <citation type="submission" date="2023-01" db="EMBL/GenBank/DDBJ databases">
        <title>Analysis of 21 Apiospora genomes using comparative genomics revels a genus with tremendous synthesis potential of carbohydrate active enzymes and secondary metabolites.</title>
        <authorList>
            <person name="Sorensen T."/>
        </authorList>
    </citation>
    <scope>NUCLEOTIDE SEQUENCE [LARGE SCALE GENOMIC DNA]</scope>
    <source>
        <strain evidence="4 5">CBS 20057</strain>
    </source>
</reference>
<dbReference type="PANTHER" id="PTHR37846:SF1">
    <property type="entry name" value="DEACETYLASE-LIKE PROTEIN"/>
    <property type="match status" value="1"/>
</dbReference>
<name>A0ABR1RQN3_9PEZI</name>
<sequence>MVQSRKERKAAESAAGIELSHPDKSGPTEKTLLDWATERKLFDEADTRQRTLGGKKGAKAPAAAEPVYVGKGDGAKVDPAAVLTTTGDRVLEAILWSSSLCTLHFTLDVLVQQQYAVDLEWHTIIVRTLRAFLVFFPLFYILHPHPSSPILVPGIPKRYQEYIRQTIFFVASVAAGCHLIMITNTYGYLAVMKRSPPLGCIWVWSVIELNLLPATASVAIALAYLWLGFR</sequence>
<feature type="transmembrane region" description="Helical" evidence="2">
    <location>
        <begin position="201"/>
        <end position="227"/>
    </location>
</feature>
<dbReference type="Proteomes" id="UP001396898">
    <property type="component" value="Unassembled WGS sequence"/>
</dbReference>
<keyword evidence="2" id="KW-0812">Transmembrane</keyword>
<protein>
    <recommendedName>
        <fullName evidence="3">DUF7719 domain-containing protein</fullName>
    </recommendedName>
</protein>
<evidence type="ECO:0000313" key="4">
    <source>
        <dbReference type="EMBL" id="KAK8017274.1"/>
    </source>
</evidence>
<accession>A0ABR1RQN3</accession>
<gene>
    <name evidence="4" type="ORF">PG991_008350</name>
</gene>
<evidence type="ECO:0000256" key="2">
    <source>
        <dbReference type="SAM" id="Phobius"/>
    </source>
</evidence>
<feature type="domain" description="DUF7719" evidence="3">
    <location>
        <begin position="164"/>
        <end position="227"/>
    </location>
</feature>
<keyword evidence="2" id="KW-0472">Membrane</keyword>